<dbReference type="PANTHER" id="PTHR43439:SF2">
    <property type="entry name" value="ENZYME, PUTATIVE (JCVI)-RELATED"/>
    <property type="match status" value="1"/>
</dbReference>
<reference evidence="3" key="1">
    <citation type="submission" date="2022-07" db="EMBL/GenBank/DDBJ databases">
        <title>Taxonomy of Aspergillus series Nigri: significant species reduction supported by multi-species coalescent approaches.</title>
        <authorList>
            <person name="Bian C."/>
            <person name="Kusuya Y."/>
            <person name="Sklenar F."/>
            <person name="D'hooge E."/>
            <person name="Yaguchi T."/>
            <person name="Takahashi H."/>
            <person name="Hubka V."/>
        </authorList>
    </citation>
    <scope>NUCLEOTIDE SEQUENCE</scope>
    <source>
        <strain evidence="3">CBS 733.88</strain>
    </source>
</reference>
<proteinExistence type="predicted"/>
<dbReference type="PANTHER" id="PTHR43439">
    <property type="entry name" value="PHENYLACETATE-COENZYME A LIGASE"/>
    <property type="match status" value="1"/>
</dbReference>
<dbReference type="InterPro" id="IPR051414">
    <property type="entry name" value="Adenylate-forming_Reductase"/>
</dbReference>
<protein>
    <submittedName>
        <fullName evidence="3">Uncharacterized protein</fullName>
    </submittedName>
</protein>
<name>A0A9W5YP90_9EURO</name>
<accession>A0A9W5YP90</accession>
<evidence type="ECO:0000256" key="2">
    <source>
        <dbReference type="ARBA" id="ARBA00022553"/>
    </source>
</evidence>
<evidence type="ECO:0000313" key="4">
    <source>
        <dbReference type="Proteomes" id="UP001143548"/>
    </source>
</evidence>
<dbReference type="Gene3D" id="3.40.50.720">
    <property type="entry name" value="NAD(P)-binding Rossmann-like Domain"/>
    <property type="match status" value="1"/>
</dbReference>
<sequence length="162" mass="18043">MKVLPDSIGSIPVDWVPIDIAARSIVQIACGKRNDRLASTGSNHAEVFHITNPHISHWEPLAQGISQACSCKIIPLKEWVQNLKNRLSDPRMDEWGVREIPAATLLGFFSSVADSEGWVRPPADTTNAQKRSAALRALGPVDVSMMKVWLRQWGDWIPELRV</sequence>
<evidence type="ECO:0000256" key="1">
    <source>
        <dbReference type="ARBA" id="ARBA00022450"/>
    </source>
</evidence>
<dbReference type="Proteomes" id="UP001143548">
    <property type="component" value="Unassembled WGS sequence"/>
</dbReference>
<gene>
    <name evidence="3" type="ORF">AbraCBS73388_004366</name>
</gene>
<keyword evidence="2" id="KW-0597">Phosphoprotein</keyword>
<dbReference type="AlphaFoldDB" id="A0A9W5YP90"/>
<comment type="caution">
    <text evidence="3">The sequence shown here is derived from an EMBL/GenBank/DDBJ whole genome shotgun (WGS) entry which is preliminary data.</text>
</comment>
<dbReference type="EMBL" id="BROQ01000020">
    <property type="protein sequence ID" value="GKZ19557.1"/>
    <property type="molecule type" value="Genomic_DNA"/>
</dbReference>
<evidence type="ECO:0000313" key="3">
    <source>
        <dbReference type="EMBL" id="GKZ19557.1"/>
    </source>
</evidence>
<keyword evidence="1" id="KW-0596">Phosphopantetheine</keyword>
<organism evidence="3 4">
    <name type="scientific">Aspergillus brasiliensis</name>
    <dbReference type="NCBI Taxonomy" id="319629"/>
    <lineage>
        <taxon>Eukaryota</taxon>
        <taxon>Fungi</taxon>
        <taxon>Dikarya</taxon>
        <taxon>Ascomycota</taxon>
        <taxon>Pezizomycotina</taxon>
        <taxon>Eurotiomycetes</taxon>
        <taxon>Eurotiomycetidae</taxon>
        <taxon>Eurotiales</taxon>
        <taxon>Aspergillaceae</taxon>
        <taxon>Aspergillus</taxon>
        <taxon>Aspergillus subgen. Circumdati</taxon>
    </lineage>
</organism>